<dbReference type="GO" id="GO:0005829">
    <property type="term" value="C:cytosol"/>
    <property type="evidence" value="ECO:0007669"/>
    <property type="project" value="TreeGrafter"/>
</dbReference>
<feature type="signal peptide" evidence="3">
    <location>
        <begin position="1"/>
        <end position="20"/>
    </location>
</feature>
<accession>A0A316I7X2</accession>
<feature type="chain" id="PRO_5016304999" evidence="3">
    <location>
        <begin position="21"/>
        <end position="201"/>
    </location>
</feature>
<name>A0A316I7X2_9GAMM</name>
<reference evidence="4 5" key="1">
    <citation type="submission" date="2018-05" db="EMBL/GenBank/DDBJ databases">
        <title>Genomic Encyclopedia of Type Strains, Phase IV (KMG-IV): sequencing the most valuable type-strain genomes for metagenomic binning, comparative biology and taxonomic classification.</title>
        <authorList>
            <person name="Goeker M."/>
        </authorList>
    </citation>
    <scope>NUCLEOTIDE SEQUENCE [LARGE SCALE GENOMIC DNA]</scope>
    <source>
        <strain evidence="4 5">DSM 14263</strain>
    </source>
</reference>
<evidence type="ECO:0000313" key="4">
    <source>
        <dbReference type="EMBL" id="PWK88511.1"/>
    </source>
</evidence>
<dbReference type="Pfam" id="PF03938">
    <property type="entry name" value="OmpH"/>
    <property type="match status" value="1"/>
</dbReference>
<dbReference type="SMART" id="SM00935">
    <property type="entry name" value="OmpH"/>
    <property type="match status" value="1"/>
</dbReference>
<keyword evidence="2 3" id="KW-0732">Signal</keyword>
<dbReference type="InterPro" id="IPR024930">
    <property type="entry name" value="Skp_dom_sf"/>
</dbReference>
<comment type="similarity">
    <text evidence="1">Belongs to the Skp family.</text>
</comment>
<dbReference type="GO" id="GO:0051082">
    <property type="term" value="F:unfolded protein binding"/>
    <property type="evidence" value="ECO:0007669"/>
    <property type="project" value="InterPro"/>
</dbReference>
<evidence type="ECO:0000313" key="5">
    <source>
        <dbReference type="Proteomes" id="UP000245812"/>
    </source>
</evidence>
<dbReference type="Gene3D" id="3.30.910.20">
    <property type="entry name" value="Skp domain"/>
    <property type="match status" value="1"/>
</dbReference>
<evidence type="ECO:0000256" key="1">
    <source>
        <dbReference type="ARBA" id="ARBA00009091"/>
    </source>
</evidence>
<organism evidence="4 5">
    <name type="scientific">Fulvimonas soli</name>
    <dbReference type="NCBI Taxonomy" id="155197"/>
    <lineage>
        <taxon>Bacteria</taxon>
        <taxon>Pseudomonadati</taxon>
        <taxon>Pseudomonadota</taxon>
        <taxon>Gammaproteobacteria</taxon>
        <taxon>Lysobacterales</taxon>
        <taxon>Rhodanobacteraceae</taxon>
        <taxon>Fulvimonas</taxon>
    </lineage>
</organism>
<evidence type="ECO:0000256" key="3">
    <source>
        <dbReference type="SAM" id="SignalP"/>
    </source>
</evidence>
<evidence type="ECO:0000256" key="2">
    <source>
        <dbReference type="ARBA" id="ARBA00022729"/>
    </source>
</evidence>
<dbReference type="EMBL" id="QGHC01000005">
    <property type="protein sequence ID" value="PWK88511.1"/>
    <property type="molecule type" value="Genomic_DNA"/>
</dbReference>
<dbReference type="PANTHER" id="PTHR35089">
    <property type="entry name" value="CHAPERONE PROTEIN SKP"/>
    <property type="match status" value="1"/>
</dbReference>
<dbReference type="GO" id="GO:0050821">
    <property type="term" value="P:protein stabilization"/>
    <property type="evidence" value="ECO:0007669"/>
    <property type="project" value="TreeGrafter"/>
</dbReference>
<dbReference type="AlphaFoldDB" id="A0A316I7X2"/>
<dbReference type="SUPFAM" id="SSF111384">
    <property type="entry name" value="OmpH-like"/>
    <property type="match status" value="1"/>
</dbReference>
<dbReference type="PANTHER" id="PTHR35089:SF1">
    <property type="entry name" value="CHAPERONE PROTEIN SKP"/>
    <property type="match status" value="1"/>
</dbReference>
<protein>
    <submittedName>
        <fullName evidence="4">Periplasmic chaperone for outer membrane proteins Skp</fullName>
    </submittedName>
</protein>
<comment type="caution">
    <text evidence="4">The sequence shown here is derived from an EMBL/GenBank/DDBJ whole genome shotgun (WGS) entry which is preliminary data.</text>
</comment>
<dbReference type="RefSeq" id="WP_109723133.1">
    <property type="nucleotide sequence ID" value="NZ_MSZV01000025.1"/>
</dbReference>
<keyword evidence="5" id="KW-1185">Reference proteome</keyword>
<gene>
    <name evidence="4" type="ORF">C7456_10541</name>
</gene>
<dbReference type="OrthoDB" id="7573043at2"/>
<sequence>MRLSTFTLLGAGLLSATVAAAQNAPSAPSLGGNAVPGVCLLSREAVFANAKVGKAAAARLQQLAQQIQSEMAAERKPLDADVQAYRAQAASLKPEERQSREQALGQRMQKLEADGNLRGRELEATRARVMERIGAAAQPVVASVYQQKGCGLLLDRGVVLGGNMANDLTPAVVQGLDAKMSTISFDLERLPAQAAAPAAGK</sequence>
<proteinExistence type="inferred from homology"/>
<dbReference type="Proteomes" id="UP000245812">
    <property type="component" value="Unassembled WGS sequence"/>
</dbReference>
<dbReference type="InterPro" id="IPR005632">
    <property type="entry name" value="Chaperone_Skp"/>
</dbReference>